<dbReference type="InterPro" id="IPR001241">
    <property type="entry name" value="Topo_IIA"/>
</dbReference>
<dbReference type="HAMAP" id="MF_01898">
    <property type="entry name" value="GyrB"/>
    <property type="match status" value="1"/>
</dbReference>
<dbReference type="InterPro" id="IPR003594">
    <property type="entry name" value="HATPase_dom"/>
</dbReference>
<dbReference type="PRINTS" id="PR00418">
    <property type="entry name" value="TPI2FAMILY"/>
</dbReference>
<evidence type="ECO:0000256" key="5">
    <source>
        <dbReference type="ARBA" id="ARBA00022840"/>
    </source>
</evidence>
<dbReference type="SUPFAM" id="SSF54211">
    <property type="entry name" value="Ribosomal protein S5 domain 2-like"/>
    <property type="match status" value="1"/>
</dbReference>
<dbReference type="Pfam" id="PF02518">
    <property type="entry name" value="HATPase_c"/>
    <property type="match status" value="1"/>
</dbReference>
<organism evidence="12 13">
    <name type="scientific">Flavobacterium macrobrachii</name>
    <dbReference type="NCBI Taxonomy" id="591204"/>
    <lineage>
        <taxon>Bacteria</taxon>
        <taxon>Pseudomonadati</taxon>
        <taxon>Bacteroidota</taxon>
        <taxon>Flavobacteriia</taxon>
        <taxon>Flavobacteriales</taxon>
        <taxon>Flavobacteriaceae</taxon>
        <taxon>Flavobacterium</taxon>
    </lineage>
</organism>
<dbReference type="InterPro" id="IPR036890">
    <property type="entry name" value="HATPase_C_sf"/>
</dbReference>
<dbReference type="InterPro" id="IPR013760">
    <property type="entry name" value="Topo_IIA-like_dom_sf"/>
</dbReference>
<keyword evidence="9 10" id="KW-0413">Isomerase</keyword>
<dbReference type="Pfam" id="PF00204">
    <property type="entry name" value="DNA_gyraseB"/>
    <property type="match status" value="1"/>
</dbReference>
<dbReference type="PANTHER" id="PTHR45866">
    <property type="entry name" value="DNA GYRASE/TOPOISOMERASE SUBUNIT B"/>
    <property type="match status" value="1"/>
</dbReference>
<name>A0ABS2CYJ2_9FLAO</name>
<dbReference type="InterPro" id="IPR006171">
    <property type="entry name" value="TOPRIM_dom"/>
</dbReference>
<comment type="miscellaneous">
    <text evidence="10">Few gyrases are as efficient as E.coli at forming negative supercoils. Not all organisms have 2 type II topoisomerases; in organisms with a single type II topoisomerase this enzyme also has to decatenate newly replicated chromosomes.</text>
</comment>
<dbReference type="InterPro" id="IPR013759">
    <property type="entry name" value="Topo_IIA_B_C"/>
</dbReference>
<feature type="domain" description="Toprim" evidence="11">
    <location>
        <begin position="428"/>
        <end position="547"/>
    </location>
</feature>
<proteinExistence type="inferred from homology"/>
<dbReference type="EMBL" id="JACSOD020000496">
    <property type="protein sequence ID" value="MBM6500033.1"/>
    <property type="molecule type" value="Genomic_DNA"/>
</dbReference>
<feature type="binding site" evidence="10">
    <location>
        <position position="512"/>
    </location>
    <ligand>
        <name>Mg(2+)</name>
        <dbReference type="ChEBI" id="CHEBI:18420"/>
        <label>2</label>
    </ligand>
</feature>
<dbReference type="InterPro" id="IPR002288">
    <property type="entry name" value="DNA_gyrase_B_C"/>
</dbReference>
<comment type="similarity">
    <text evidence="2 10">Belongs to the type II topoisomerase GyrB family.</text>
</comment>
<evidence type="ECO:0000256" key="4">
    <source>
        <dbReference type="ARBA" id="ARBA00022741"/>
    </source>
</evidence>
<dbReference type="Gene3D" id="3.30.230.10">
    <property type="match status" value="1"/>
</dbReference>
<feature type="site" description="Interaction with DNA" evidence="10">
    <location>
        <position position="459"/>
    </location>
</feature>
<dbReference type="NCBIfam" id="TIGR01059">
    <property type="entry name" value="gyrB"/>
    <property type="match status" value="1"/>
</dbReference>
<dbReference type="NCBIfam" id="NF004189">
    <property type="entry name" value="PRK05644.1"/>
    <property type="match status" value="1"/>
</dbReference>
<evidence type="ECO:0000256" key="9">
    <source>
        <dbReference type="ARBA" id="ARBA00023235"/>
    </source>
</evidence>
<dbReference type="EC" id="5.6.2.2" evidence="10"/>
<comment type="subcellular location">
    <subcellularLocation>
        <location evidence="10">Cytoplasm</location>
    </subcellularLocation>
</comment>
<keyword evidence="5 10" id="KW-0067">ATP-binding</keyword>
<feature type="binding site" evidence="10">
    <location>
        <position position="434"/>
    </location>
    <ligand>
        <name>Mg(2+)</name>
        <dbReference type="ChEBI" id="CHEBI:18420"/>
        <label>1</label>
        <note>catalytic</note>
    </ligand>
</feature>
<keyword evidence="10" id="KW-0963">Cytoplasm</keyword>
<keyword evidence="13" id="KW-1185">Reference proteome</keyword>
<dbReference type="CDD" id="cd16928">
    <property type="entry name" value="HATPase_GyrB-like"/>
    <property type="match status" value="1"/>
</dbReference>
<evidence type="ECO:0000256" key="3">
    <source>
        <dbReference type="ARBA" id="ARBA00022723"/>
    </source>
</evidence>
<dbReference type="PRINTS" id="PR01159">
    <property type="entry name" value="DNAGYRASEB"/>
</dbReference>
<evidence type="ECO:0000256" key="8">
    <source>
        <dbReference type="ARBA" id="ARBA00023125"/>
    </source>
</evidence>
<evidence type="ECO:0000256" key="6">
    <source>
        <dbReference type="ARBA" id="ARBA00022842"/>
    </source>
</evidence>
<dbReference type="RefSeq" id="WP_187656916.1">
    <property type="nucleotide sequence ID" value="NZ_JACSOD020000496.1"/>
</dbReference>
<dbReference type="InterPro" id="IPR013506">
    <property type="entry name" value="Topo_IIA_bsu_dom2"/>
</dbReference>
<dbReference type="NCBIfam" id="NF011501">
    <property type="entry name" value="PRK14939.1"/>
    <property type="match status" value="1"/>
</dbReference>
<feature type="site" description="Interaction with DNA" evidence="10">
    <location>
        <position position="462"/>
    </location>
</feature>
<accession>A0ABS2CYJ2</accession>
<keyword evidence="3 10" id="KW-0479">Metal-binding</keyword>
<comment type="caution">
    <text evidence="12">The sequence shown here is derived from an EMBL/GenBank/DDBJ whole genome shotgun (WGS) entry which is preliminary data.</text>
</comment>
<comment type="subunit">
    <text evidence="10">Heterotetramer, composed of two GyrA and two GyrB chains. In the heterotetramer, GyrA contains the active site tyrosine that forms a transient covalent intermediate with DNA, while GyrB binds cofactors and catalyzes ATP hydrolysis.</text>
</comment>
<dbReference type="InterPro" id="IPR034160">
    <property type="entry name" value="TOPRIM_GyrB"/>
</dbReference>
<dbReference type="CDD" id="cd00822">
    <property type="entry name" value="TopoII_Trans_DNA_gyrase"/>
    <property type="match status" value="1"/>
</dbReference>
<dbReference type="PANTHER" id="PTHR45866:SF1">
    <property type="entry name" value="DNA GYRASE SUBUNIT B, MITOCHONDRIAL"/>
    <property type="match status" value="1"/>
</dbReference>
<dbReference type="SUPFAM" id="SSF56719">
    <property type="entry name" value="Type II DNA topoisomerase"/>
    <property type="match status" value="1"/>
</dbReference>
<keyword evidence="4 10" id="KW-0547">Nucleotide-binding</keyword>
<reference evidence="12 13" key="1">
    <citation type="submission" date="2021-02" db="EMBL/GenBank/DDBJ databases">
        <authorList>
            <person name="Jung H.S."/>
            <person name="Chun B.H."/>
            <person name="Jeon C.O."/>
        </authorList>
    </citation>
    <scope>NUCLEOTIDE SEQUENCE [LARGE SCALE GENOMIC DNA]</scope>
    <source>
        <strain evidence="12 13">LMG 25203</strain>
    </source>
</reference>
<dbReference type="SMART" id="SM00387">
    <property type="entry name" value="HATPase_c"/>
    <property type="match status" value="1"/>
</dbReference>
<protein>
    <recommendedName>
        <fullName evidence="10">DNA gyrase subunit B</fullName>
        <ecNumber evidence="10">5.6.2.2</ecNumber>
    </recommendedName>
</protein>
<dbReference type="Pfam" id="PF00986">
    <property type="entry name" value="DNA_gyraseB_C"/>
    <property type="match status" value="1"/>
</dbReference>
<evidence type="ECO:0000313" key="12">
    <source>
        <dbReference type="EMBL" id="MBM6500033.1"/>
    </source>
</evidence>
<dbReference type="Gene3D" id="3.30.565.10">
    <property type="entry name" value="Histidine kinase-like ATPase, C-terminal domain"/>
    <property type="match status" value="1"/>
</dbReference>
<keyword evidence="7 10" id="KW-0799">Topoisomerase</keyword>
<evidence type="ECO:0000313" key="13">
    <source>
        <dbReference type="Proteomes" id="UP000759529"/>
    </source>
</evidence>
<evidence type="ECO:0000256" key="2">
    <source>
        <dbReference type="ARBA" id="ARBA00010708"/>
    </source>
</evidence>
<dbReference type="SUPFAM" id="SSF55874">
    <property type="entry name" value="ATPase domain of HSP90 chaperone/DNA topoisomerase II/histidine kinase"/>
    <property type="match status" value="1"/>
</dbReference>
<feature type="binding site" evidence="10">
    <location>
        <position position="514"/>
    </location>
    <ligand>
        <name>Mg(2+)</name>
        <dbReference type="ChEBI" id="CHEBI:18420"/>
        <label>2</label>
    </ligand>
</feature>
<dbReference type="InterPro" id="IPR000565">
    <property type="entry name" value="Topo_IIA_B"/>
</dbReference>
<gene>
    <name evidence="10 12" type="primary">gyrB</name>
    <name evidence="12" type="ORF">H9X54_012085</name>
</gene>
<dbReference type="CDD" id="cd03366">
    <property type="entry name" value="TOPRIM_TopoIIA_GyrB"/>
    <property type="match status" value="1"/>
</dbReference>
<keyword evidence="6 10" id="KW-0460">Magnesium</keyword>
<evidence type="ECO:0000256" key="10">
    <source>
        <dbReference type="HAMAP-Rule" id="MF_01898"/>
    </source>
</evidence>
<evidence type="ECO:0000259" key="11">
    <source>
        <dbReference type="PROSITE" id="PS50880"/>
    </source>
</evidence>
<dbReference type="SMART" id="SM00433">
    <property type="entry name" value="TOP2c"/>
    <property type="match status" value="1"/>
</dbReference>
<comment type="function">
    <text evidence="10">A type II topoisomerase that negatively supercoils closed circular double-stranded (ds) DNA in an ATP-dependent manner to modulate DNA topology and maintain chromosomes in an underwound state. Negative supercoiling favors strand separation, and DNA replication, transcription, recombination and repair, all of which involve strand separation. Also able to catalyze the interconversion of other topological isomers of dsDNA rings, including catenanes and knotted rings. Type II topoisomerases break and join 2 DNA strands simultaneously in an ATP-dependent manner.</text>
</comment>
<dbReference type="InterPro" id="IPR020568">
    <property type="entry name" value="Ribosomal_Su5_D2-typ_SF"/>
</dbReference>
<sequence length="646" mass="72240">MSDEIKKNNYSADSIQALEGMEHVRMRPSMYIGDTGVRGLHHLVYEVVDNSIDEALAGHCDTISVFINEDNSISVEDNGRGIPVDMHKKEGVSALEVVMTKIGAGGKFDKDSYKVSGGLHGVGVSCVNALSDHLRATVYRDGKIYEQEYERGKASYPVKQIGETDKRGTTVTFKPDATIFTQTLEYSYDTLAARMRELSFLNKGITITLTDRRHTKENGEFEGETFHSKEGLKEFVKFLDGNRVPIIGHVISMENEKGEIPVEVALIYNESYSENIFSYVNNINTHEGGTHLQGFRMGLTRTLKKYADASGLLEKLKFEISGDDFREGLTAIISVKVAEPQFEGQTKTKLGNREVVSPVSQAVAEMLENYLEENPNDAKIIVQKVILAAQARHAAKKAREMVQRKTVLGGGGLPGKLSDCSEQDPARCEIFFVEGDSAGGTAKQGRDRNFQAIMPLRGKILNVEKAMHHKVFENEEIRNIFTALGVTIGTEEDSKALNIEKLRYHKVVIMCDADVDGSHIATLILTFFFRFMKELIENGHVYIATPPLYLVKKGNKKEYAWNDDQRDLANEKMGGSATIQRYKGLGEMNAEQLWETTMNPEFRTLRQVTIDSLAEADRIFSMLMGDEVPPRREFIEKNAVYAKIDA</sequence>
<dbReference type="InterPro" id="IPR014721">
    <property type="entry name" value="Ribsml_uS5_D2-typ_fold_subgr"/>
</dbReference>
<evidence type="ECO:0000256" key="1">
    <source>
        <dbReference type="ARBA" id="ARBA00000185"/>
    </source>
</evidence>
<dbReference type="Gene3D" id="3.40.50.670">
    <property type="match status" value="1"/>
</dbReference>
<dbReference type="Pfam" id="PF01751">
    <property type="entry name" value="Toprim"/>
    <property type="match status" value="1"/>
</dbReference>
<dbReference type="Proteomes" id="UP000759529">
    <property type="component" value="Unassembled WGS sequence"/>
</dbReference>
<dbReference type="PROSITE" id="PS50880">
    <property type="entry name" value="TOPRIM"/>
    <property type="match status" value="1"/>
</dbReference>
<comment type="catalytic activity">
    <reaction evidence="1 10">
        <text>ATP-dependent breakage, passage and rejoining of double-stranded DNA.</text>
        <dbReference type="EC" id="5.6.2.2"/>
    </reaction>
</comment>
<dbReference type="InterPro" id="IPR011557">
    <property type="entry name" value="GyrB"/>
</dbReference>
<keyword evidence="8" id="KW-0238">DNA-binding</keyword>
<feature type="binding site" evidence="10">
    <location>
        <position position="512"/>
    </location>
    <ligand>
        <name>Mg(2+)</name>
        <dbReference type="ChEBI" id="CHEBI:18420"/>
        <label>1</label>
        <note>catalytic</note>
    </ligand>
</feature>
<evidence type="ECO:0000256" key="7">
    <source>
        <dbReference type="ARBA" id="ARBA00023029"/>
    </source>
</evidence>
<comment type="cofactor">
    <cofactor evidence="10">
        <name>Mg(2+)</name>
        <dbReference type="ChEBI" id="CHEBI:18420"/>
    </cofactor>
    <cofactor evidence="10">
        <name>Mn(2+)</name>
        <dbReference type="ChEBI" id="CHEBI:29035"/>
    </cofactor>
    <cofactor evidence="10">
        <name>Ca(2+)</name>
        <dbReference type="ChEBI" id="CHEBI:29108"/>
    </cofactor>
    <text evidence="10">Binds two Mg(2+) per subunit. The magnesium ions form salt bridges with both the protein and the DNA. Can also accept other divalent metal cations, such as Mn(2+) or Ca(2+).</text>
</comment>